<sequence length="302" mass="34499">MFRFTTGIMLFLVFFETMAQNDLGTKPRKSQLVVRLDNDAFVSGRQDRYYSSGHYLTFYHYLGKGKSLSIGFGNQIFTSDLRKELEPEEIDRPFAGVNYLKFGFQKRKPGIVTEFSLLGGVIGAKSGVGQFHNWYHDNFGFPRANGWENQIDDSFLLNLNLRASKSVFRSGNFEVLADGLAAIGNLEQSLSIKPSIRIGTFEDLEFSQINGSRVGTRNRQEQYFQLGVELKQVFFNRTIDGELMNPELPPEFESQNSVAEVFGEFILNYNHFGMGYGIYYRTKENESASNQVFGRITLSWLF</sequence>
<proteinExistence type="predicted"/>
<reference evidence="2" key="1">
    <citation type="submission" date="2023-06" db="EMBL/GenBank/DDBJ databases">
        <title>Robiginitalea aurantiacus sp. nov. and Algoriphagus sediminis sp. nov., isolated from coastal sediment.</title>
        <authorList>
            <person name="Zhou Z.Y."/>
            <person name="An J."/>
            <person name="Jia Y.W."/>
            <person name="Du Z.J."/>
        </authorList>
    </citation>
    <scope>NUCLEOTIDE SEQUENCE</scope>
    <source>
        <strain evidence="2">C2-7</strain>
    </source>
</reference>
<accession>A0ABT7YEI0</accession>
<dbReference type="EMBL" id="JAUEPH010000005">
    <property type="protein sequence ID" value="MDN3204932.1"/>
    <property type="molecule type" value="Genomic_DNA"/>
</dbReference>
<dbReference type="RefSeq" id="WP_290000778.1">
    <property type="nucleotide sequence ID" value="NZ_JAUEPH010000005.1"/>
</dbReference>
<gene>
    <name evidence="2" type="ORF">QVH07_12280</name>
</gene>
<evidence type="ECO:0000313" key="3">
    <source>
        <dbReference type="Proteomes" id="UP001171916"/>
    </source>
</evidence>
<dbReference type="InterPro" id="IPR037107">
    <property type="entry name" value="Put_OMP_sf"/>
</dbReference>
<organism evidence="2 3">
    <name type="scientific">Algoriphagus sediminis</name>
    <dbReference type="NCBI Taxonomy" id="3057113"/>
    <lineage>
        <taxon>Bacteria</taxon>
        <taxon>Pseudomonadati</taxon>
        <taxon>Bacteroidota</taxon>
        <taxon>Cytophagia</taxon>
        <taxon>Cytophagales</taxon>
        <taxon>Cyclobacteriaceae</taxon>
        <taxon>Algoriphagus</taxon>
    </lineage>
</organism>
<evidence type="ECO:0000313" key="2">
    <source>
        <dbReference type="EMBL" id="MDN3204932.1"/>
    </source>
</evidence>
<dbReference type="Proteomes" id="UP001171916">
    <property type="component" value="Unassembled WGS sequence"/>
</dbReference>
<dbReference type="InterPro" id="IPR018707">
    <property type="entry name" value="LpxR"/>
</dbReference>
<feature type="chain" id="PRO_5046942056" evidence="1">
    <location>
        <begin position="20"/>
        <end position="302"/>
    </location>
</feature>
<protein>
    <submittedName>
        <fullName evidence="2">DUF2219 family protein</fullName>
    </submittedName>
</protein>
<evidence type="ECO:0000256" key="1">
    <source>
        <dbReference type="SAM" id="SignalP"/>
    </source>
</evidence>
<comment type="caution">
    <text evidence="2">The sequence shown here is derived from an EMBL/GenBank/DDBJ whole genome shotgun (WGS) entry which is preliminary data.</text>
</comment>
<dbReference type="Pfam" id="PF09982">
    <property type="entry name" value="LpxR"/>
    <property type="match status" value="1"/>
</dbReference>
<dbReference type="Gene3D" id="2.40.128.140">
    <property type="entry name" value="Outer membrane protein"/>
    <property type="match status" value="1"/>
</dbReference>
<keyword evidence="1" id="KW-0732">Signal</keyword>
<keyword evidence="3" id="KW-1185">Reference proteome</keyword>
<feature type="signal peptide" evidence="1">
    <location>
        <begin position="1"/>
        <end position="19"/>
    </location>
</feature>
<name>A0ABT7YEI0_9BACT</name>